<name>A0AA35YW17_LACSI</name>
<organism evidence="1 2">
    <name type="scientific">Lactuca saligna</name>
    <name type="common">Willowleaf lettuce</name>
    <dbReference type="NCBI Taxonomy" id="75948"/>
    <lineage>
        <taxon>Eukaryota</taxon>
        <taxon>Viridiplantae</taxon>
        <taxon>Streptophyta</taxon>
        <taxon>Embryophyta</taxon>
        <taxon>Tracheophyta</taxon>
        <taxon>Spermatophyta</taxon>
        <taxon>Magnoliopsida</taxon>
        <taxon>eudicotyledons</taxon>
        <taxon>Gunneridae</taxon>
        <taxon>Pentapetalae</taxon>
        <taxon>asterids</taxon>
        <taxon>campanulids</taxon>
        <taxon>Asterales</taxon>
        <taxon>Asteraceae</taxon>
        <taxon>Cichorioideae</taxon>
        <taxon>Cichorieae</taxon>
        <taxon>Lactucinae</taxon>
        <taxon>Lactuca</taxon>
    </lineage>
</organism>
<protein>
    <submittedName>
        <fullName evidence="1">Uncharacterized protein</fullName>
    </submittedName>
</protein>
<dbReference type="Proteomes" id="UP001177003">
    <property type="component" value="Chromosome 4"/>
</dbReference>
<sequence>MLWSTTKVDVQTQISEGDVVLSLGVDLLTKATIDLMGSQLVKLQAHFDLQHGSRKHAPYDVSLGVHQNNCGSTPILDALDVIKVMIDDIDSRYENFPPPVMTKEVSNLQGEEQRAKKQIPTTSLVPTTARAGTNKNIPNQTSNKARPIEYLHDCLKTNQVVNIVADSGILLVGT</sequence>
<evidence type="ECO:0000313" key="2">
    <source>
        <dbReference type="Proteomes" id="UP001177003"/>
    </source>
</evidence>
<accession>A0AA35YW17</accession>
<dbReference type="AlphaFoldDB" id="A0AA35YW17"/>
<evidence type="ECO:0000313" key="1">
    <source>
        <dbReference type="EMBL" id="CAI9281146.1"/>
    </source>
</evidence>
<reference evidence="1" key="1">
    <citation type="submission" date="2023-04" db="EMBL/GenBank/DDBJ databases">
        <authorList>
            <person name="Vijverberg K."/>
            <person name="Xiong W."/>
            <person name="Schranz E."/>
        </authorList>
    </citation>
    <scope>NUCLEOTIDE SEQUENCE</scope>
</reference>
<dbReference type="EMBL" id="OX465080">
    <property type="protein sequence ID" value="CAI9281146.1"/>
    <property type="molecule type" value="Genomic_DNA"/>
</dbReference>
<proteinExistence type="predicted"/>
<keyword evidence="2" id="KW-1185">Reference proteome</keyword>
<gene>
    <name evidence="1" type="ORF">LSALG_LOCUS20859</name>
</gene>